<name>A0AAV3SYZ5_9EURY</name>
<evidence type="ECO:0000313" key="2">
    <source>
        <dbReference type="EMBL" id="GAA0645095.1"/>
    </source>
</evidence>
<gene>
    <name evidence="2" type="ORF">GCM10009019_03970</name>
</gene>
<keyword evidence="1" id="KW-1133">Transmembrane helix</keyword>
<dbReference type="EMBL" id="BAAADU010000002">
    <property type="protein sequence ID" value="GAA0645095.1"/>
    <property type="molecule type" value="Genomic_DNA"/>
</dbReference>
<evidence type="ECO:0000313" key="3">
    <source>
        <dbReference type="Proteomes" id="UP001500194"/>
    </source>
</evidence>
<dbReference type="GeneID" id="68572488"/>
<keyword evidence="1" id="KW-0472">Membrane</keyword>
<feature type="transmembrane region" description="Helical" evidence="1">
    <location>
        <begin position="12"/>
        <end position="30"/>
    </location>
</feature>
<comment type="caution">
    <text evidence="2">The sequence shown here is derived from an EMBL/GenBank/DDBJ whole genome shotgun (WGS) entry which is preliminary data.</text>
</comment>
<dbReference type="Proteomes" id="UP001500194">
    <property type="component" value="Unassembled WGS sequence"/>
</dbReference>
<dbReference type="RefSeq" id="WP_227261885.1">
    <property type="nucleotide sequence ID" value="NZ_BAAADU010000002.1"/>
</dbReference>
<accession>A0AAV3SYZ5</accession>
<evidence type="ECO:0000256" key="1">
    <source>
        <dbReference type="SAM" id="Phobius"/>
    </source>
</evidence>
<reference evidence="2 3" key="1">
    <citation type="journal article" date="2019" name="Int. J. Syst. Evol. Microbiol.">
        <title>The Global Catalogue of Microorganisms (GCM) 10K type strain sequencing project: providing services to taxonomists for standard genome sequencing and annotation.</title>
        <authorList>
            <consortium name="The Broad Institute Genomics Platform"/>
            <consortium name="The Broad Institute Genome Sequencing Center for Infectious Disease"/>
            <person name="Wu L."/>
            <person name="Ma J."/>
        </authorList>
    </citation>
    <scope>NUCLEOTIDE SEQUENCE [LARGE SCALE GENOMIC DNA]</scope>
    <source>
        <strain evidence="2 3">JCM 16327</strain>
    </source>
</reference>
<organism evidence="2 3">
    <name type="scientific">Salarchaeum japonicum</name>
    <dbReference type="NCBI Taxonomy" id="555573"/>
    <lineage>
        <taxon>Archaea</taxon>
        <taxon>Methanobacteriati</taxon>
        <taxon>Methanobacteriota</taxon>
        <taxon>Stenosarchaea group</taxon>
        <taxon>Halobacteria</taxon>
        <taxon>Halobacteriales</taxon>
        <taxon>Halobacteriaceae</taxon>
    </lineage>
</organism>
<keyword evidence="1" id="KW-0812">Transmembrane</keyword>
<sequence length="53" mass="5604">MTPSEFVSSWGPVAVPFAVVLAYVAAKVMLQAHFEGKQPKLGDIGQLGDGEDD</sequence>
<dbReference type="AlphaFoldDB" id="A0AAV3SYZ5"/>
<proteinExistence type="predicted"/>
<protein>
    <submittedName>
        <fullName evidence="2">Uncharacterized protein</fullName>
    </submittedName>
</protein>
<keyword evidence="3" id="KW-1185">Reference proteome</keyword>